<dbReference type="HOGENOM" id="CLU_3380577_0_0_9"/>
<evidence type="ECO:0000313" key="3">
    <source>
        <dbReference type="Proteomes" id="UP000002233"/>
    </source>
</evidence>
<reference evidence="2 3" key="2">
    <citation type="journal article" date="2011" name="Microbiology">
        <title>The genome sequence of Bacillus subtilis subsp. spizizenii W23: insights into speciation within the B. subtilis complex and into the history of B. subtilis genetics.</title>
        <authorList>
            <person name="Zeigler D.R."/>
        </authorList>
    </citation>
    <scope>NUCLEOTIDE SEQUENCE [LARGE SCALE GENOMIC DNA]</scope>
    <source>
        <strain evidence="3">ATCC 23059 / NRRL B-14472 / W23</strain>
    </source>
</reference>
<dbReference type="KEGG" id="bss:BSUW23_18225"/>
<evidence type="ECO:0000256" key="1">
    <source>
        <dbReference type="SAM" id="MobiDB-lite"/>
    </source>
</evidence>
<accession>E0TUR0</accession>
<feature type="compositionally biased region" description="Basic residues" evidence="1">
    <location>
        <begin position="17"/>
        <end position="33"/>
    </location>
</feature>
<dbReference type="AlphaFoldDB" id="E0TUR0"/>
<gene>
    <name evidence="2" type="ordered locus">BSUW23_18225</name>
</gene>
<organism evidence="2 3">
    <name type="scientific">Bacillus spizizenii (strain ATCC 23059 / NRRL B-14472 / W23)</name>
    <name type="common">Bacillus subtilis subsp. spizizenii</name>
    <dbReference type="NCBI Taxonomy" id="655816"/>
    <lineage>
        <taxon>Bacteria</taxon>
        <taxon>Bacillati</taxon>
        <taxon>Bacillota</taxon>
        <taxon>Bacilli</taxon>
        <taxon>Bacillales</taxon>
        <taxon>Bacillaceae</taxon>
        <taxon>Bacillus</taxon>
    </lineage>
</organism>
<feature type="region of interest" description="Disordered" evidence="1">
    <location>
        <begin position="1"/>
        <end position="33"/>
    </location>
</feature>
<proteinExistence type="predicted"/>
<evidence type="ECO:0000313" key="2">
    <source>
        <dbReference type="EMBL" id="ADM39680.1"/>
    </source>
</evidence>
<dbReference type="EMBL" id="CP002183">
    <property type="protein sequence ID" value="ADM39680.1"/>
    <property type="molecule type" value="Genomic_DNA"/>
</dbReference>
<sequence>MKSTSYGVNERADRLRVQHSGRSRITHAGRKSR</sequence>
<dbReference type="Proteomes" id="UP000002233">
    <property type="component" value="Chromosome"/>
</dbReference>
<protein>
    <submittedName>
        <fullName evidence="2">Uncharacterized protein</fullName>
    </submittedName>
</protein>
<name>E0TUR0_BACSH</name>
<reference key="1">
    <citation type="submission" date="2010-08" db="EMBL/GenBank/DDBJ databases">
        <authorList>
            <person name="Zeigler D.R."/>
        </authorList>
    </citation>
    <scope>NUCLEOTIDE SEQUENCE</scope>
    <source>
        <strain>W23</strain>
    </source>
</reference>